<reference evidence="4 5" key="1">
    <citation type="submission" date="2019-06" db="EMBL/GenBank/DDBJ databases">
        <authorList>
            <person name="Xiao C."/>
            <person name="Li X."/>
            <person name="Sun Y."/>
            <person name="Liu D."/>
        </authorList>
    </citation>
    <scope>NUCLEOTIDE SEQUENCE [LARGE SCALE GENOMIC DNA]</scope>
    <source>
        <strain evidence="4 5">D19</strain>
    </source>
</reference>
<dbReference type="NCBIfam" id="TIGR01613">
    <property type="entry name" value="primase_Cterm"/>
    <property type="match status" value="1"/>
</dbReference>
<organism evidence="4 5">
    <name type="scientific">Streptococcus shenyangsis</name>
    <dbReference type="NCBI Taxonomy" id="2589786"/>
    <lineage>
        <taxon>Bacteria</taxon>
        <taxon>Bacillati</taxon>
        <taxon>Bacillota</taxon>
        <taxon>Bacilli</taxon>
        <taxon>Lactobacillales</taxon>
        <taxon>Streptococcaceae</taxon>
        <taxon>Streptococcus</taxon>
    </lineage>
</organism>
<proteinExistence type="predicted"/>
<dbReference type="InterPro" id="IPR004968">
    <property type="entry name" value="DNA_primase/NTPase_C"/>
</dbReference>
<comment type="caution">
    <text evidence="4">The sequence shown here is derived from an EMBL/GenBank/DDBJ whole genome shotgun (WGS) entry which is preliminary data.</text>
</comment>
<dbReference type="InterPro" id="IPR045455">
    <property type="entry name" value="NrS-1_pol-like_helicase"/>
</dbReference>
<accession>A0ABY2YIK0</accession>
<evidence type="ECO:0000313" key="4">
    <source>
        <dbReference type="EMBL" id="TPE39440.1"/>
    </source>
</evidence>
<evidence type="ECO:0000259" key="3">
    <source>
        <dbReference type="PROSITE" id="PS51206"/>
    </source>
</evidence>
<dbReference type="Pfam" id="PF03288">
    <property type="entry name" value="Pox_D5"/>
    <property type="match status" value="1"/>
</dbReference>
<dbReference type="Proteomes" id="UP000315907">
    <property type="component" value="Unassembled WGS sequence"/>
</dbReference>
<keyword evidence="1" id="KW-0547">Nucleotide-binding</keyword>
<keyword evidence="2" id="KW-0067">ATP-binding</keyword>
<dbReference type="EMBL" id="VFSH01000008">
    <property type="protein sequence ID" value="TPE39440.1"/>
    <property type="molecule type" value="Genomic_DNA"/>
</dbReference>
<evidence type="ECO:0000256" key="1">
    <source>
        <dbReference type="ARBA" id="ARBA00022741"/>
    </source>
</evidence>
<dbReference type="InterPro" id="IPR006500">
    <property type="entry name" value="Helicase_put_C_phage/plasmid"/>
</dbReference>
<dbReference type="Pfam" id="PF19263">
    <property type="entry name" value="DUF5906"/>
    <property type="match status" value="1"/>
</dbReference>
<evidence type="ECO:0000313" key="5">
    <source>
        <dbReference type="Proteomes" id="UP000315907"/>
    </source>
</evidence>
<sequence>MLNHRFNCSNTLYSVMFINERNMNMSLIKIKAKDSVLESDYEFETYPENAIQSFDNSTPIDKYKDTWRIYKDEVIDSNPHTDVSDKEKQKKRKPPFHIMAEFLMAHLIVVSIAEIEDAGEGSLFVYNPKEGIYQPAWDIVPKLVRRLEPSFRSADINEIICALSCSCKNVSIYQGLRYIALGNCIYDTYYRYGMKYSPSIVFTHKVQVNYNSEANSPVLGGWSIDSWLAELFNNDAELIHLAWQTILAVIRGYADERIIWLIGKGGTGKGSFQELLINLVGRSNTASMKLTELDGRNRFATSQLIGKHLVIGDDNPIDKVITDPSTMFSLVTHDIVTIEKKGKQAYSARLTPVIVQSSNRLIKIQGDKEAIARRTFILPFVSEFNKDGYKREIKQVYLKRQDVLEYVLQNALEYDISDGFKDISHHPAIKEIHGKSMTSVEQFSSYLFSRVKSTFLPNSFMLWAYKQFCEGNGLERETKEVFHKELKDALPTNWVFKPTLSSCKYFDESDSVPFVHSKPFSLDTTKRHKGYVMKSCS</sequence>
<dbReference type="InterPro" id="IPR014015">
    <property type="entry name" value="Helicase_SF3_DNA-vir"/>
</dbReference>
<name>A0ABY2YIK0_9STRE</name>
<gene>
    <name evidence="4" type="ORF">FJR77_07105</name>
</gene>
<dbReference type="InterPro" id="IPR027417">
    <property type="entry name" value="P-loop_NTPase"/>
</dbReference>
<evidence type="ECO:0000256" key="2">
    <source>
        <dbReference type="ARBA" id="ARBA00022840"/>
    </source>
</evidence>
<dbReference type="PROSITE" id="PS51206">
    <property type="entry name" value="SF3_HELICASE_1"/>
    <property type="match status" value="1"/>
</dbReference>
<dbReference type="SUPFAM" id="SSF52540">
    <property type="entry name" value="P-loop containing nucleoside triphosphate hydrolases"/>
    <property type="match status" value="1"/>
</dbReference>
<keyword evidence="5" id="KW-1185">Reference proteome</keyword>
<feature type="domain" description="SF3 helicase" evidence="3">
    <location>
        <begin position="237"/>
        <end position="393"/>
    </location>
</feature>
<dbReference type="Gene3D" id="3.40.50.300">
    <property type="entry name" value="P-loop containing nucleotide triphosphate hydrolases"/>
    <property type="match status" value="1"/>
</dbReference>
<protein>
    <recommendedName>
        <fullName evidence="3">SF3 helicase domain-containing protein</fullName>
    </recommendedName>
</protein>